<organism evidence="1 2">
    <name type="scientific">Vigna unguiculata</name>
    <name type="common">Cowpea</name>
    <dbReference type="NCBI Taxonomy" id="3917"/>
    <lineage>
        <taxon>Eukaryota</taxon>
        <taxon>Viridiplantae</taxon>
        <taxon>Streptophyta</taxon>
        <taxon>Embryophyta</taxon>
        <taxon>Tracheophyta</taxon>
        <taxon>Spermatophyta</taxon>
        <taxon>Magnoliopsida</taxon>
        <taxon>eudicotyledons</taxon>
        <taxon>Gunneridae</taxon>
        <taxon>Pentapetalae</taxon>
        <taxon>rosids</taxon>
        <taxon>fabids</taxon>
        <taxon>Fabales</taxon>
        <taxon>Fabaceae</taxon>
        <taxon>Papilionoideae</taxon>
        <taxon>50 kb inversion clade</taxon>
        <taxon>NPAAA clade</taxon>
        <taxon>indigoferoid/millettioid clade</taxon>
        <taxon>Phaseoleae</taxon>
        <taxon>Vigna</taxon>
    </lineage>
</organism>
<dbReference type="Proteomes" id="UP000501690">
    <property type="component" value="Linkage Group LG3"/>
</dbReference>
<evidence type="ECO:0000313" key="2">
    <source>
        <dbReference type="Proteomes" id="UP000501690"/>
    </source>
</evidence>
<name>A0A4D6LB10_VIGUN</name>
<gene>
    <name evidence="1" type="ORF">DEO72_LG3g103</name>
</gene>
<sequence length="51" mass="5770">MLLMEMDDEEPKDEEIELIERNGVTIVTTTNGDTLPQCVAVLMNYSPPLLF</sequence>
<accession>A0A4D6LB10</accession>
<dbReference type="EMBL" id="CP039347">
    <property type="protein sequence ID" value="QCD85584.1"/>
    <property type="molecule type" value="Genomic_DNA"/>
</dbReference>
<reference evidence="1 2" key="1">
    <citation type="submission" date="2019-04" db="EMBL/GenBank/DDBJ databases">
        <title>An improved genome assembly and genetic linkage map for asparagus bean, Vigna unguiculata ssp. sesquipedialis.</title>
        <authorList>
            <person name="Xia Q."/>
            <person name="Zhang R."/>
            <person name="Dong Y."/>
        </authorList>
    </citation>
    <scope>NUCLEOTIDE SEQUENCE [LARGE SCALE GENOMIC DNA]</scope>
    <source>
        <tissue evidence="1">Leaf</tissue>
    </source>
</reference>
<protein>
    <submittedName>
        <fullName evidence="1">Uncharacterized protein</fullName>
    </submittedName>
</protein>
<dbReference type="AlphaFoldDB" id="A0A4D6LB10"/>
<keyword evidence="2" id="KW-1185">Reference proteome</keyword>
<proteinExistence type="predicted"/>
<evidence type="ECO:0000313" key="1">
    <source>
        <dbReference type="EMBL" id="QCD85584.1"/>
    </source>
</evidence>